<evidence type="ECO:0000313" key="1">
    <source>
        <dbReference type="EMBL" id="QOT82218.1"/>
    </source>
</evidence>
<dbReference type="Proteomes" id="UP000397656">
    <property type="component" value="Plasmid pRK1-3"/>
</dbReference>
<accession>A0A643FWG9</accession>
<keyword evidence="1" id="KW-0614">Plasmid</keyword>
<sequence length="198" mass="21668">MNWDLFSAPAFWPLATSALGAGVVAALTNQGIVWLKEARRTKAEHAREQRHAALTVAVALECYALECAQCISDALDAEAEAGRTYSSDPLRGISMPALTLPADTNWRWITAELAARVLGLPLQVDYSRAYIRGNSEYGDPFGSVAEIRTQAARRGTEAWRLAERLRQGVRLPASTLDTDPWDFRATLAEALPKTKDAP</sequence>
<gene>
    <name evidence="1" type="ORF">F7R26_039595</name>
</gene>
<dbReference type="GeneID" id="98407078"/>
<reference evidence="1 2" key="1">
    <citation type="submission" date="2020-10" db="EMBL/GenBank/DDBJ databases">
        <title>Complete genome sequence of Cupriavidus basilensis CCUG 49340T.</title>
        <authorList>
            <person name="Salva-Serra F."/>
            <person name="Donoso R.A."/>
            <person name="Cho K.H."/>
            <person name="Yoo J.A."/>
            <person name="Lee K."/>
            <person name="Yoon S.-H."/>
            <person name="Perez-Pantoja D."/>
            <person name="Moore E.R.B."/>
        </authorList>
    </citation>
    <scope>NUCLEOTIDE SEQUENCE [LARGE SCALE GENOMIC DNA]</scope>
    <source>
        <strain evidence="2">CCUG 49340</strain>
        <plasmid evidence="1 2">pRK1-3</plasmid>
    </source>
</reference>
<evidence type="ECO:0000313" key="2">
    <source>
        <dbReference type="Proteomes" id="UP000397656"/>
    </source>
</evidence>
<geneLocation type="plasmid" evidence="1 2">
    <name>pRK1-3</name>
</geneLocation>
<protein>
    <submittedName>
        <fullName evidence="1">Uncharacterized protein</fullName>
    </submittedName>
</protein>
<dbReference type="RefSeq" id="WP_150986916.1">
    <property type="nucleotide sequence ID" value="NZ_CP062807.1"/>
</dbReference>
<dbReference type="EMBL" id="CP062807">
    <property type="protein sequence ID" value="QOT82218.1"/>
    <property type="molecule type" value="Genomic_DNA"/>
</dbReference>
<name>A0A643FWG9_9BURK</name>
<dbReference type="AlphaFoldDB" id="A0A643FWG9"/>
<proteinExistence type="predicted"/>
<organism evidence="1 2">
    <name type="scientific">Cupriavidus basilensis</name>
    <dbReference type="NCBI Taxonomy" id="68895"/>
    <lineage>
        <taxon>Bacteria</taxon>
        <taxon>Pseudomonadati</taxon>
        <taxon>Pseudomonadota</taxon>
        <taxon>Betaproteobacteria</taxon>
        <taxon>Burkholderiales</taxon>
        <taxon>Burkholderiaceae</taxon>
        <taxon>Cupriavidus</taxon>
    </lineage>
</organism>